<feature type="compositionally biased region" description="Gly residues" evidence="6">
    <location>
        <begin position="338"/>
        <end position="351"/>
    </location>
</feature>
<evidence type="ECO:0000313" key="10">
    <source>
        <dbReference type="Proteomes" id="UP000579605"/>
    </source>
</evidence>
<feature type="transmembrane region" description="Helical" evidence="7">
    <location>
        <begin position="33"/>
        <end position="52"/>
    </location>
</feature>
<gene>
    <name evidence="9" type="ORF">F4554_003726</name>
</gene>
<dbReference type="RefSeq" id="WP_179788728.1">
    <property type="nucleotide sequence ID" value="NZ_BAAARR010000020.1"/>
</dbReference>
<dbReference type="AlphaFoldDB" id="A0A852ZGR0"/>
<evidence type="ECO:0000256" key="4">
    <source>
        <dbReference type="ARBA" id="ARBA00022989"/>
    </source>
</evidence>
<dbReference type="GO" id="GO:0005886">
    <property type="term" value="C:plasma membrane"/>
    <property type="evidence" value="ECO:0007669"/>
    <property type="project" value="UniProtKB-SubCell"/>
</dbReference>
<dbReference type="InterPro" id="IPR007895">
    <property type="entry name" value="MASE1"/>
</dbReference>
<organism evidence="9 10">
    <name type="scientific">Actinopolymorpha rutila</name>
    <dbReference type="NCBI Taxonomy" id="446787"/>
    <lineage>
        <taxon>Bacteria</taxon>
        <taxon>Bacillati</taxon>
        <taxon>Actinomycetota</taxon>
        <taxon>Actinomycetes</taxon>
        <taxon>Propionibacteriales</taxon>
        <taxon>Actinopolymorphaceae</taxon>
        <taxon>Actinopolymorpha</taxon>
    </lineage>
</organism>
<feature type="transmembrane region" description="Helical" evidence="7">
    <location>
        <begin position="253"/>
        <end position="274"/>
    </location>
</feature>
<keyword evidence="2" id="KW-1003">Cell membrane</keyword>
<evidence type="ECO:0000256" key="3">
    <source>
        <dbReference type="ARBA" id="ARBA00022692"/>
    </source>
</evidence>
<feature type="domain" description="MASE1" evidence="8">
    <location>
        <begin position="10"/>
        <end position="277"/>
    </location>
</feature>
<evidence type="ECO:0000313" key="9">
    <source>
        <dbReference type="EMBL" id="NYH91088.1"/>
    </source>
</evidence>
<evidence type="ECO:0000256" key="5">
    <source>
        <dbReference type="ARBA" id="ARBA00023136"/>
    </source>
</evidence>
<dbReference type="Proteomes" id="UP000579605">
    <property type="component" value="Unassembled WGS sequence"/>
</dbReference>
<proteinExistence type="predicted"/>
<accession>A0A852ZGR0</accession>
<sequence length="375" mass="39756">MVGALNLGLAVTSLLTARLGLLVGVEPGEASPIWPPTGLGLAALLLLGFWMWPGIMLGSMAANGFTSPPAANIPTAIGTTLACPCAYWALRKIHFRTELDRLKDALALVFLAAFGAMLISSTIGTTLLMLGGDIRASDFLATWLTWWTGDAMGVLLVTPLLLTLVKLPWTRDVDTLKSTEIIALLAVTFVLVIITEAVFGILFLTFPLIVWVAWRFHLPGAAPVGLLASTVAITAALRGTGVFAGHSLAERMVILQMFNGSVALVALLLSVALVERQRSRAELERTCSRLGEVINHLDQAMRPTEQTSSGIGQNAHRTHEQSGHLLGEPDTDHAVGRRAGGPAGRRAGGPAGRRAARRRPAASQAARGHGGHPHR</sequence>
<reference evidence="9 10" key="1">
    <citation type="submission" date="2020-07" db="EMBL/GenBank/DDBJ databases">
        <title>Sequencing the genomes of 1000 actinobacteria strains.</title>
        <authorList>
            <person name="Klenk H.-P."/>
        </authorList>
    </citation>
    <scope>NUCLEOTIDE SEQUENCE [LARGE SCALE GENOMIC DNA]</scope>
    <source>
        <strain evidence="9 10">DSM 18448</strain>
    </source>
</reference>
<name>A0A852ZGR0_9ACTN</name>
<feature type="transmembrane region" description="Helical" evidence="7">
    <location>
        <begin position="105"/>
        <end position="131"/>
    </location>
</feature>
<keyword evidence="5 7" id="KW-0472">Membrane</keyword>
<comment type="subcellular location">
    <subcellularLocation>
        <location evidence="1">Cell membrane</location>
        <topology evidence="1">Multi-pass membrane protein</topology>
    </subcellularLocation>
</comment>
<dbReference type="Pfam" id="PF05231">
    <property type="entry name" value="MASE1"/>
    <property type="match status" value="1"/>
</dbReference>
<dbReference type="EMBL" id="JACBZH010000001">
    <property type="protein sequence ID" value="NYH91088.1"/>
    <property type="molecule type" value="Genomic_DNA"/>
</dbReference>
<keyword evidence="10" id="KW-1185">Reference proteome</keyword>
<dbReference type="PANTHER" id="PTHR45530:SF3">
    <property type="entry name" value="TWO-COMPONENT SYSTEM NARL FAMILY SENSOR HISTIDINE KINASE BARA"/>
    <property type="match status" value="1"/>
</dbReference>
<evidence type="ECO:0000256" key="6">
    <source>
        <dbReference type="SAM" id="MobiDB-lite"/>
    </source>
</evidence>
<keyword evidence="3 7" id="KW-0812">Transmembrane</keyword>
<feature type="transmembrane region" description="Helical" evidence="7">
    <location>
        <begin position="220"/>
        <end position="241"/>
    </location>
</feature>
<keyword evidence="4 7" id="KW-1133">Transmembrane helix</keyword>
<comment type="caution">
    <text evidence="9">The sequence shown here is derived from an EMBL/GenBank/DDBJ whole genome shotgun (WGS) entry which is preliminary data.</text>
</comment>
<feature type="transmembrane region" description="Helical" evidence="7">
    <location>
        <begin position="181"/>
        <end position="214"/>
    </location>
</feature>
<evidence type="ECO:0000259" key="8">
    <source>
        <dbReference type="Pfam" id="PF05231"/>
    </source>
</evidence>
<evidence type="ECO:0000256" key="2">
    <source>
        <dbReference type="ARBA" id="ARBA00022475"/>
    </source>
</evidence>
<evidence type="ECO:0000256" key="7">
    <source>
        <dbReference type="SAM" id="Phobius"/>
    </source>
</evidence>
<protein>
    <submittedName>
        <fullName evidence="9">Integral membrane sensor domain MASE1</fullName>
    </submittedName>
</protein>
<evidence type="ECO:0000256" key="1">
    <source>
        <dbReference type="ARBA" id="ARBA00004651"/>
    </source>
</evidence>
<dbReference type="PANTHER" id="PTHR45530">
    <property type="entry name" value="SENSORY TRANSDUCTION HISTIDINE KINASE"/>
    <property type="match status" value="1"/>
</dbReference>
<feature type="region of interest" description="Disordered" evidence="6">
    <location>
        <begin position="304"/>
        <end position="375"/>
    </location>
</feature>